<protein>
    <submittedName>
        <fullName evidence="1">Uncharacterized protein</fullName>
    </submittedName>
</protein>
<dbReference type="AlphaFoldDB" id="A0A139HZW2"/>
<proteinExistence type="predicted"/>
<dbReference type="Proteomes" id="UP000073492">
    <property type="component" value="Unassembled WGS sequence"/>
</dbReference>
<gene>
    <name evidence="1" type="ORF">AC579_5979</name>
</gene>
<organism evidence="1 2">
    <name type="scientific">Pseudocercospora musae</name>
    <dbReference type="NCBI Taxonomy" id="113226"/>
    <lineage>
        <taxon>Eukaryota</taxon>
        <taxon>Fungi</taxon>
        <taxon>Dikarya</taxon>
        <taxon>Ascomycota</taxon>
        <taxon>Pezizomycotina</taxon>
        <taxon>Dothideomycetes</taxon>
        <taxon>Dothideomycetidae</taxon>
        <taxon>Mycosphaerellales</taxon>
        <taxon>Mycosphaerellaceae</taxon>
        <taxon>Pseudocercospora</taxon>
    </lineage>
</organism>
<reference evidence="1 2" key="1">
    <citation type="submission" date="2015-07" db="EMBL/GenBank/DDBJ databases">
        <title>Comparative genomics of the Sigatoka disease complex on banana suggests a link between parallel evolutionary changes in Pseudocercospora fijiensis and Pseudocercospora eumusae and increased virulence on the banana host.</title>
        <authorList>
            <person name="Chang T.-C."/>
            <person name="Salvucci A."/>
            <person name="Crous P.W."/>
            <person name="Stergiopoulos I."/>
        </authorList>
    </citation>
    <scope>NUCLEOTIDE SEQUENCE [LARGE SCALE GENOMIC DNA]</scope>
    <source>
        <strain evidence="1 2">CBS 116634</strain>
    </source>
</reference>
<keyword evidence="2" id="KW-1185">Reference proteome</keyword>
<name>A0A139HZW2_9PEZI</name>
<evidence type="ECO:0000313" key="2">
    <source>
        <dbReference type="Proteomes" id="UP000073492"/>
    </source>
</evidence>
<comment type="caution">
    <text evidence="1">The sequence shown here is derived from an EMBL/GenBank/DDBJ whole genome shotgun (WGS) entry which is preliminary data.</text>
</comment>
<sequence length="160" mass="17926">MKMGICKSSRFGSSSIPACAPEAARDHLCPKASLFVTQELRECMLDALSDEDCVFLEDISDPNIQNLVDSYDELSEAIAELQHQARCPDSKPARFRLTKTLLDSFATATHPNFPTVLRYDDKWQEIILVSAAQMLRAKRNRSSSTAFKGYRVTFGQRMGS</sequence>
<accession>A0A139HZW2</accession>
<evidence type="ECO:0000313" key="1">
    <source>
        <dbReference type="EMBL" id="KXT08006.1"/>
    </source>
</evidence>
<dbReference type="EMBL" id="LFZO01000503">
    <property type="protein sequence ID" value="KXT08006.1"/>
    <property type="molecule type" value="Genomic_DNA"/>
</dbReference>